<dbReference type="eggNOG" id="ENOG5033KUH">
    <property type="taxonomic scope" value="Bacteria"/>
</dbReference>
<dbReference type="STRING" id="1499967.U27_03364"/>
<protein>
    <recommendedName>
        <fullName evidence="3">DUF3783 domain-containing protein</fullName>
    </recommendedName>
</protein>
<dbReference type="AlphaFoldDB" id="A0A081BVP7"/>
<name>A0A081BVP7_VECG1</name>
<dbReference type="Pfam" id="PF12646">
    <property type="entry name" value="DUF3783"/>
    <property type="match status" value="1"/>
</dbReference>
<organism evidence="1">
    <name type="scientific">Vecturithrix granuli</name>
    <dbReference type="NCBI Taxonomy" id="1499967"/>
    <lineage>
        <taxon>Bacteria</taxon>
        <taxon>Candidatus Moduliflexota</taxon>
        <taxon>Candidatus Vecturitrichia</taxon>
        <taxon>Candidatus Vecturitrichales</taxon>
        <taxon>Candidatus Vecturitrichaceae</taxon>
        <taxon>Candidatus Vecturithrix</taxon>
    </lineage>
</organism>
<evidence type="ECO:0000313" key="2">
    <source>
        <dbReference type="Proteomes" id="UP000030661"/>
    </source>
</evidence>
<dbReference type="HOGENOM" id="CLU_1881652_0_0_0"/>
<evidence type="ECO:0000313" key="1">
    <source>
        <dbReference type="EMBL" id="GAK56402.1"/>
    </source>
</evidence>
<dbReference type="EMBL" id="DF820464">
    <property type="protein sequence ID" value="GAK56402.1"/>
    <property type="molecule type" value="Genomic_DNA"/>
</dbReference>
<keyword evidence="2" id="KW-1185">Reference proteome</keyword>
<evidence type="ECO:0008006" key="3">
    <source>
        <dbReference type="Google" id="ProtNLM"/>
    </source>
</evidence>
<gene>
    <name evidence="1" type="ORF">U27_03364</name>
</gene>
<sequence length="135" mass="15823">MATNKDFGLHGPPRLLLWNYSDEEKNQMDRFLAEVQAPPAVVIRKNQGYLSLEEIIHLDKSGNQEFDCDEKLVLFYNIPPKGISFLIDQSKQRQLPRPIYAAVTEESIHWPFHELMQDLIQEREAFRQMSPQKLL</sequence>
<dbReference type="InterPro" id="IPR016621">
    <property type="entry name" value="UCP014543"/>
</dbReference>
<accession>A0A081BVP7</accession>
<reference evidence="1" key="1">
    <citation type="journal article" date="2015" name="PeerJ">
        <title>First genomic representation of candidate bacterial phylum KSB3 points to enhanced environmental sensing as a trigger of wastewater bulking.</title>
        <authorList>
            <person name="Sekiguchi Y."/>
            <person name="Ohashi A."/>
            <person name="Parks D.H."/>
            <person name="Yamauchi T."/>
            <person name="Tyson G.W."/>
            <person name="Hugenholtz P."/>
        </authorList>
    </citation>
    <scope>NUCLEOTIDE SEQUENCE [LARGE SCALE GENOMIC DNA]</scope>
</reference>
<proteinExistence type="predicted"/>
<dbReference type="Proteomes" id="UP000030661">
    <property type="component" value="Unassembled WGS sequence"/>
</dbReference>